<feature type="domain" description="Helicase C-terminal" evidence="7">
    <location>
        <begin position="483"/>
        <end position="641"/>
    </location>
</feature>
<dbReference type="GO" id="GO:0004386">
    <property type="term" value="F:helicase activity"/>
    <property type="evidence" value="ECO:0007669"/>
    <property type="project" value="UniProtKB-KW"/>
</dbReference>
<dbReference type="Pfam" id="PF00271">
    <property type="entry name" value="Helicase_C"/>
    <property type="match status" value="1"/>
</dbReference>
<evidence type="ECO:0000256" key="4">
    <source>
        <dbReference type="ARBA" id="ARBA00022840"/>
    </source>
</evidence>
<sequence length="655" mass="74117">MLLQTTSPFLHDELVAIFLASRTVREPSVSIKVGHQTAEPPQYFRSPSPPTTPSFSKAVELRRRNTPGSPSSTTSSPVIHTSCRCAPESPTPVRIKAPLKQKEAANPPVSLPPMKSDTSLEDFEKALNSTTVKGFAKDRTLKDHQRVARSFMARCEMGRFKGGMLLGDVSRWQMGLGKTVQLVCRIADSKVYQKETGVTCIVSPCGIMDQWKEDIKKFAPSLRMLLHRGSRCTKDPKAFKSYDVVIASYKTLWSEWTRQGSVPSALMRFGFLRVVLDEGHNIAKMDIQTAKACRALEATYRWVVTGTPIREGHRDLISYYLFLRIITEEEVSFFDSDHFFTASFKTPFTLGRKKGDYLNGKPIITDEEEADFVNGIEIVEPVKGNNKYLHLRYYKDGEDGPKNGFTWMTRQQQVTCIPDLILTSVELKPSDDLKRCQICDAALPDKSKTAFCDSCKEGTHPENGETEEPFDPQARPCCSKITALLELLEKLHANDAHAKIVVYCLWPSGFDIIHSYLVDAGYIFVRYDGKTSQTQRLNVLRSLKTNARITIALVSLRTGGFGLNLNFCNYAIMFNPWWSPAVEDQAFDRLHRIGQDRDVKFYKFIMPDTIEKQNKRRRVQELMWKTGGPIDGTQSTAMDPTVEKRLETWKGKRSS</sequence>
<dbReference type="InterPro" id="IPR049730">
    <property type="entry name" value="SNF2/RAD54-like_C"/>
</dbReference>
<keyword evidence="1" id="KW-0547">Nucleotide-binding</keyword>
<evidence type="ECO:0000259" key="7">
    <source>
        <dbReference type="PROSITE" id="PS51194"/>
    </source>
</evidence>
<evidence type="ECO:0000256" key="3">
    <source>
        <dbReference type="ARBA" id="ARBA00022806"/>
    </source>
</evidence>
<dbReference type="PANTHER" id="PTHR45626:SF17">
    <property type="entry name" value="HELICASE-LIKE TRANSCRIPTION FACTOR"/>
    <property type="match status" value="1"/>
</dbReference>
<name>A0A0C3QGF4_9AGAM</name>
<accession>A0A0C3QGF4</accession>
<keyword evidence="2" id="KW-0378">Hydrolase</keyword>
<dbReference type="HOGENOM" id="CLU_418679_0_0_1"/>
<protein>
    <recommendedName>
        <fullName evidence="10">Helicase C-terminal domain-containing protein</fullName>
    </recommendedName>
</protein>
<evidence type="ECO:0008006" key="10">
    <source>
        <dbReference type="Google" id="ProtNLM"/>
    </source>
</evidence>
<dbReference type="SUPFAM" id="SSF52540">
    <property type="entry name" value="P-loop containing nucleoside triphosphate hydrolases"/>
    <property type="match status" value="2"/>
</dbReference>
<evidence type="ECO:0000313" key="8">
    <source>
        <dbReference type="EMBL" id="KIO25386.1"/>
    </source>
</evidence>
<feature type="domain" description="Helicase ATP-binding" evidence="6">
    <location>
        <begin position="159"/>
        <end position="326"/>
    </location>
</feature>
<keyword evidence="4" id="KW-0067">ATP-binding</keyword>
<reference evidence="9" key="2">
    <citation type="submission" date="2015-01" db="EMBL/GenBank/DDBJ databases">
        <title>Evolutionary Origins and Diversification of the Mycorrhizal Mutualists.</title>
        <authorList>
            <consortium name="DOE Joint Genome Institute"/>
            <consortium name="Mycorrhizal Genomics Consortium"/>
            <person name="Kohler A."/>
            <person name="Kuo A."/>
            <person name="Nagy L.G."/>
            <person name="Floudas D."/>
            <person name="Copeland A."/>
            <person name="Barry K.W."/>
            <person name="Cichocki N."/>
            <person name="Veneault-Fourrey C."/>
            <person name="LaButti K."/>
            <person name="Lindquist E.A."/>
            <person name="Lipzen A."/>
            <person name="Lundell T."/>
            <person name="Morin E."/>
            <person name="Murat C."/>
            <person name="Riley R."/>
            <person name="Ohm R."/>
            <person name="Sun H."/>
            <person name="Tunlid A."/>
            <person name="Henrissat B."/>
            <person name="Grigoriev I.V."/>
            <person name="Hibbett D.S."/>
            <person name="Martin F."/>
        </authorList>
    </citation>
    <scope>NUCLEOTIDE SEQUENCE [LARGE SCALE GENOMIC DNA]</scope>
    <source>
        <strain evidence="9">MUT 4182</strain>
    </source>
</reference>
<dbReference type="PANTHER" id="PTHR45626">
    <property type="entry name" value="TRANSCRIPTION TERMINATION FACTOR 2-RELATED"/>
    <property type="match status" value="1"/>
</dbReference>
<dbReference type="GO" id="GO:0016787">
    <property type="term" value="F:hydrolase activity"/>
    <property type="evidence" value="ECO:0007669"/>
    <property type="project" value="UniProtKB-KW"/>
</dbReference>
<evidence type="ECO:0000259" key="6">
    <source>
        <dbReference type="PROSITE" id="PS51192"/>
    </source>
</evidence>
<feature type="region of interest" description="Disordered" evidence="5">
    <location>
        <begin position="33"/>
        <end position="92"/>
    </location>
</feature>
<evidence type="ECO:0000256" key="2">
    <source>
        <dbReference type="ARBA" id="ARBA00022801"/>
    </source>
</evidence>
<dbReference type="Proteomes" id="UP000054248">
    <property type="component" value="Unassembled WGS sequence"/>
</dbReference>
<dbReference type="EMBL" id="KN823043">
    <property type="protein sequence ID" value="KIO25386.1"/>
    <property type="molecule type" value="Genomic_DNA"/>
</dbReference>
<dbReference type="GO" id="GO:0005524">
    <property type="term" value="F:ATP binding"/>
    <property type="evidence" value="ECO:0007669"/>
    <property type="project" value="UniProtKB-KW"/>
</dbReference>
<dbReference type="InterPro" id="IPR050628">
    <property type="entry name" value="SNF2_RAD54_helicase_TF"/>
</dbReference>
<dbReference type="AlphaFoldDB" id="A0A0C3QGF4"/>
<dbReference type="SMART" id="SM00490">
    <property type="entry name" value="HELICc"/>
    <property type="match status" value="1"/>
</dbReference>
<dbReference type="CDD" id="cd18793">
    <property type="entry name" value="SF2_C_SNF"/>
    <property type="match status" value="1"/>
</dbReference>
<dbReference type="Gene3D" id="3.40.50.300">
    <property type="entry name" value="P-loop containing nucleotide triphosphate hydrolases"/>
    <property type="match status" value="1"/>
</dbReference>
<dbReference type="InterPro" id="IPR000330">
    <property type="entry name" value="SNF2_N"/>
</dbReference>
<dbReference type="OrthoDB" id="3212296at2759"/>
<evidence type="ECO:0000313" key="9">
    <source>
        <dbReference type="Proteomes" id="UP000054248"/>
    </source>
</evidence>
<reference evidence="8 9" key="1">
    <citation type="submission" date="2014-04" db="EMBL/GenBank/DDBJ databases">
        <authorList>
            <consortium name="DOE Joint Genome Institute"/>
            <person name="Kuo A."/>
            <person name="Girlanda M."/>
            <person name="Perotto S."/>
            <person name="Kohler A."/>
            <person name="Nagy L.G."/>
            <person name="Floudas D."/>
            <person name="Copeland A."/>
            <person name="Barry K.W."/>
            <person name="Cichocki N."/>
            <person name="Veneault-Fourrey C."/>
            <person name="LaButti K."/>
            <person name="Lindquist E.A."/>
            <person name="Lipzen A."/>
            <person name="Lundell T."/>
            <person name="Morin E."/>
            <person name="Murat C."/>
            <person name="Sun H."/>
            <person name="Tunlid A."/>
            <person name="Henrissat B."/>
            <person name="Grigoriev I.V."/>
            <person name="Hibbett D.S."/>
            <person name="Martin F."/>
            <person name="Nordberg H.P."/>
            <person name="Cantor M.N."/>
            <person name="Hua S.X."/>
        </authorList>
    </citation>
    <scope>NUCLEOTIDE SEQUENCE [LARGE SCALE GENOMIC DNA]</scope>
    <source>
        <strain evidence="8 9">MUT 4182</strain>
    </source>
</reference>
<dbReference type="GO" id="GO:0008094">
    <property type="term" value="F:ATP-dependent activity, acting on DNA"/>
    <property type="evidence" value="ECO:0007669"/>
    <property type="project" value="TreeGrafter"/>
</dbReference>
<dbReference type="InterPro" id="IPR027417">
    <property type="entry name" value="P-loop_NTPase"/>
</dbReference>
<keyword evidence="3" id="KW-0347">Helicase</keyword>
<dbReference type="STRING" id="1051891.A0A0C3QGF4"/>
<dbReference type="PROSITE" id="PS51194">
    <property type="entry name" value="HELICASE_CTER"/>
    <property type="match status" value="1"/>
</dbReference>
<dbReference type="SMART" id="SM00487">
    <property type="entry name" value="DEXDc"/>
    <property type="match status" value="1"/>
</dbReference>
<dbReference type="CDD" id="cd18008">
    <property type="entry name" value="DEXDc_SHPRH-like"/>
    <property type="match status" value="1"/>
</dbReference>
<dbReference type="InterPro" id="IPR001650">
    <property type="entry name" value="Helicase_C-like"/>
</dbReference>
<feature type="compositionally biased region" description="Low complexity" evidence="5">
    <location>
        <begin position="66"/>
        <end position="77"/>
    </location>
</feature>
<dbReference type="GO" id="GO:0005634">
    <property type="term" value="C:nucleus"/>
    <property type="evidence" value="ECO:0007669"/>
    <property type="project" value="TreeGrafter"/>
</dbReference>
<proteinExistence type="predicted"/>
<evidence type="ECO:0000256" key="1">
    <source>
        <dbReference type="ARBA" id="ARBA00022741"/>
    </source>
</evidence>
<dbReference type="PROSITE" id="PS51192">
    <property type="entry name" value="HELICASE_ATP_BIND_1"/>
    <property type="match status" value="1"/>
</dbReference>
<organism evidence="8 9">
    <name type="scientific">Tulasnella calospora MUT 4182</name>
    <dbReference type="NCBI Taxonomy" id="1051891"/>
    <lineage>
        <taxon>Eukaryota</taxon>
        <taxon>Fungi</taxon>
        <taxon>Dikarya</taxon>
        <taxon>Basidiomycota</taxon>
        <taxon>Agaricomycotina</taxon>
        <taxon>Agaricomycetes</taxon>
        <taxon>Cantharellales</taxon>
        <taxon>Tulasnellaceae</taxon>
        <taxon>Tulasnella</taxon>
    </lineage>
</organism>
<dbReference type="InterPro" id="IPR038718">
    <property type="entry name" value="SNF2-like_sf"/>
</dbReference>
<gene>
    <name evidence="8" type="ORF">M407DRAFT_25286</name>
</gene>
<dbReference type="InterPro" id="IPR014001">
    <property type="entry name" value="Helicase_ATP-bd"/>
</dbReference>
<evidence type="ECO:0000256" key="5">
    <source>
        <dbReference type="SAM" id="MobiDB-lite"/>
    </source>
</evidence>
<keyword evidence="9" id="KW-1185">Reference proteome</keyword>
<dbReference type="Gene3D" id="3.40.50.10810">
    <property type="entry name" value="Tandem AAA-ATPase domain"/>
    <property type="match status" value="1"/>
</dbReference>
<dbReference type="GO" id="GO:0006281">
    <property type="term" value="P:DNA repair"/>
    <property type="evidence" value="ECO:0007669"/>
    <property type="project" value="TreeGrafter"/>
</dbReference>
<dbReference type="Pfam" id="PF00176">
    <property type="entry name" value="SNF2-rel_dom"/>
    <property type="match status" value="1"/>
</dbReference>